<sequence length="444" mass="47850">MLWLLLPVLLLVYLLYRARRPKVRPWAGVWLWQRGRRRRFRPRLDLRLLLLLLAAALMVLALEDPPLGPSPMVFVVDASASMAAREGARTRLDLAKEGLLPLLERASEAVVVRAGEEPEAFGPAPGVALRGALLALEAKDREARLEEAIALGRRLLRAPVVVATDRPPPPGVEGYLGVGTPQENLGIVAVDQGFLSLGNSAGRPLTARVEVAGEVREVRVPPGGYAPLEGLPPTFSARLLNGGALDLDDEAAFGLRRLGADYPPLPALERLFRLLGAVPGDEVRVRIGVPEGTPERPTLYLAPSGGPPISVLLTTPHPLLEGVSLLGERLPPPPRPPASWEPLAEGEESQGLLYFAEGGLYLPPLEAIQDRPLFPLLIYNFLKPYREVRAGLLAPEETLLPTPGASFLPQSPGGAGRFLALLAALVLLLEAVRSLLRPRAQPQV</sequence>
<name>A0A4Q9AYM2_9DEIN</name>
<proteinExistence type="predicted"/>
<dbReference type="OrthoDB" id="31176at2"/>
<dbReference type="EMBL" id="SIJL01000018">
    <property type="protein sequence ID" value="TBH16520.1"/>
    <property type="molecule type" value="Genomic_DNA"/>
</dbReference>
<dbReference type="AlphaFoldDB" id="A0A4Q9AYM2"/>
<reference evidence="1 2" key="1">
    <citation type="submission" date="2019-02" db="EMBL/GenBank/DDBJ databases">
        <title>Thermus sp. a novel from hot spring.</title>
        <authorList>
            <person name="Zhao Z."/>
        </authorList>
    </citation>
    <scope>NUCLEOTIDE SEQUENCE [LARGE SCALE GENOMIC DNA]</scope>
    <source>
        <strain evidence="1 2">CFH 72773T</strain>
    </source>
</reference>
<protein>
    <submittedName>
        <fullName evidence="1">VWA domain-containing protein</fullName>
    </submittedName>
</protein>
<dbReference type="Proteomes" id="UP000292858">
    <property type="component" value="Unassembled WGS sequence"/>
</dbReference>
<evidence type="ECO:0000313" key="1">
    <source>
        <dbReference type="EMBL" id="TBH16520.1"/>
    </source>
</evidence>
<keyword evidence="2" id="KW-1185">Reference proteome</keyword>
<accession>A0A4Q9AYM2</accession>
<gene>
    <name evidence="1" type="ORF">ETP66_10350</name>
</gene>
<evidence type="ECO:0000313" key="2">
    <source>
        <dbReference type="Proteomes" id="UP000292858"/>
    </source>
</evidence>
<dbReference type="PANTHER" id="PTHR37464:SF1">
    <property type="entry name" value="BLL2463 PROTEIN"/>
    <property type="match status" value="1"/>
</dbReference>
<organism evidence="1 2">
    <name type="scientific">Thermus thermamylovorans</name>
    <dbReference type="NCBI Taxonomy" id="2509362"/>
    <lineage>
        <taxon>Bacteria</taxon>
        <taxon>Thermotogati</taxon>
        <taxon>Deinococcota</taxon>
        <taxon>Deinococci</taxon>
        <taxon>Thermales</taxon>
        <taxon>Thermaceae</taxon>
        <taxon>Thermus</taxon>
    </lineage>
</organism>
<comment type="caution">
    <text evidence="1">The sequence shown here is derived from an EMBL/GenBank/DDBJ whole genome shotgun (WGS) entry which is preliminary data.</text>
</comment>
<dbReference type="RefSeq" id="WP_130842539.1">
    <property type="nucleotide sequence ID" value="NZ_SIJL01000018.1"/>
</dbReference>
<dbReference type="PANTHER" id="PTHR37464">
    <property type="entry name" value="BLL2463 PROTEIN"/>
    <property type="match status" value="1"/>
</dbReference>